<dbReference type="EMBL" id="KQ414619">
    <property type="protein sequence ID" value="KOC67773.1"/>
    <property type="molecule type" value="Genomic_DNA"/>
</dbReference>
<keyword evidence="7 8" id="KW-0807">Transducer</keyword>
<dbReference type="GO" id="GO:0007635">
    <property type="term" value="P:chemosensory behavior"/>
    <property type="evidence" value="ECO:0007669"/>
    <property type="project" value="TreeGrafter"/>
</dbReference>
<organism evidence="9 10">
    <name type="scientific">Habropoda laboriosa</name>
    <dbReference type="NCBI Taxonomy" id="597456"/>
    <lineage>
        <taxon>Eukaryota</taxon>
        <taxon>Metazoa</taxon>
        <taxon>Ecdysozoa</taxon>
        <taxon>Arthropoda</taxon>
        <taxon>Hexapoda</taxon>
        <taxon>Insecta</taxon>
        <taxon>Pterygota</taxon>
        <taxon>Neoptera</taxon>
        <taxon>Endopterygota</taxon>
        <taxon>Hymenoptera</taxon>
        <taxon>Apocrita</taxon>
        <taxon>Aculeata</taxon>
        <taxon>Apoidea</taxon>
        <taxon>Anthophila</taxon>
        <taxon>Apidae</taxon>
        <taxon>Habropoda</taxon>
    </lineage>
</organism>
<dbReference type="AlphaFoldDB" id="A0A0L7RA90"/>
<dbReference type="GO" id="GO:0030425">
    <property type="term" value="C:dendrite"/>
    <property type="evidence" value="ECO:0007669"/>
    <property type="project" value="TreeGrafter"/>
</dbReference>
<comment type="similarity">
    <text evidence="8">Belongs to the insect chemoreceptor superfamily. Gustatory receptor (GR) family.</text>
</comment>
<dbReference type="InterPro" id="IPR013604">
    <property type="entry name" value="7TM_chemorcpt"/>
</dbReference>
<evidence type="ECO:0000256" key="8">
    <source>
        <dbReference type="RuleBase" id="RU363108"/>
    </source>
</evidence>
<evidence type="ECO:0000256" key="6">
    <source>
        <dbReference type="ARBA" id="ARBA00023170"/>
    </source>
</evidence>
<keyword evidence="4 8" id="KW-1133">Transmembrane helix</keyword>
<comment type="function">
    <text evidence="8">Gustatory receptor which mediates acceptance or avoidance behavior, depending on its substrates.</text>
</comment>
<proteinExistence type="inferred from homology"/>
<sequence>MEVKSGRRKIPAHCDLYGAMFPIYYLGKLCGLIPVRFVVNSSGGCQARSSILDLAYSLSVLILLLGTEIWGLWRDLKDGWEHSTRLKSRTAVIATCSDVLGVMGLTVVCIVGSPFRWKYLQIVVNKLIEVDEKIGLPITKKSRRFTIVLIACSLVYLWSASILDFYTWRRKTKVHETMPDKGPINYTPLYLMYTVIISTELQYTIATYNIGQRFVCLNNSLRNLFNSGNDDHNDNNNENNNSNITMISYFRKCAETADDIRDKKRWNIATQKRLVFDNSHGVPRKFDESKTYVNSISELIMIHSSLCDTVSLINSTFGMVILAVTVTCLLHLVITPYFLILQAGEKHEWIYLLVQGGWCIFHITRMLIIVQPSYFTVAEGRRTAILVSQLLSRSFEANARRELEIFSLQLLHRPLEFTACGLFPLDRTLITSIAGAVTTYLVILIQFQNADDTKGDFDIIKNASQILKNVSPLQNLTGLKITA</sequence>
<reference evidence="9 10" key="1">
    <citation type="submission" date="2015-07" db="EMBL/GenBank/DDBJ databases">
        <title>The genome of Habropoda laboriosa.</title>
        <authorList>
            <person name="Pan H."/>
            <person name="Kapheim K."/>
        </authorList>
    </citation>
    <scope>NUCLEOTIDE SEQUENCE [LARGE SCALE GENOMIC DNA]</scope>
    <source>
        <strain evidence="9">0110345459</strain>
    </source>
</reference>
<evidence type="ECO:0000256" key="4">
    <source>
        <dbReference type="ARBA" id="ARBA00022989"/>
    </source>
</evidence>
<feature type="transmembrane region" description="Helical" evidence="8">
    <location>
        <begin position="145"/>
        <end position="168"/>
    </location>
</feature>
<feature type="transmembrane region" description="Helical" evidence="8">
    <location>
        <begin position="51"/>
        <end position="70"/>
    </location>
</feature>
<comment type="subcellular location">
    <subcellularLocation>
        <location evidence="1 8">Cell membrane</location>
        <topology evidence="1 8">Multi-pass membrane protein</topology>
    </subcellularLocation>
</comment>
<evidence type="ECO:0000256" key="7">
    <source>
        <dbReference type="ARBA" id="ARBA00023224"/>
    </source>
</evidence>
<evidence type="ECO:0000313" key="9">
    <source>
        <dbReference type="EMBL" id="KOC67773.1"/>
    </source>
</evidence>
<evidence type="ECO:0000313" key="10">
    <source>
        <dbReference type="Proteomes" id="UP000053825"/>
    </source>
</evidence>
<evidence type="ECO:0000256" key="1">
    <source>
        <dbReference type="ARBA" id="ARBA00004651"/>
    </source>
</evidence>
<dbReference type="PANTHER" id="PTHR21143:SF123">
    <property type="entry name" value="GUSTATORY RECEPTOR FOR SUGAR TASTE 43A-RELATED"/>
    <property type="match status" value="1"/>
</dbReference>
<comment type="caution">
    <text evidence="8">Lacks conserved residue(s) required for the propagation of feature annotation.</text>
</comment>
<gene>
    <name evidence="9" type="ORF">WH47_11174</name>
</gene>
<feature type="transmembrane region" description="Helical" evidence="8">
    <location>
        <begin position="91"/>
        <end position="115"/>
    </location>
</feature>
<keyword evidence="10" id="KW-1185">Reference proteome</keyword>
<protein>
    <recommendedName>
        <fullName evidence="8">Gustatory receptor</fullName>
    </recommendedName>
</protein>
<feature type="transmembrane region" description="Helical" evidence="8">
    <location>
        <begin position="21"/>
        <end position="39"/>
    </location>
</feature>
<dbReference type="PANTHER" id="PTHR21143">
    <property type="entry name" value="INVERTEBRATE GUSTATORY RECEPTOR"/>
    <property type="match status" value="1"/>
</dbReference>
<feature type="transmembrane region" description="Helical" evidence="8">
    <location>
        <begin position="349"/>
        <end position="368"/>
    </location>
</feature>
<keyword evidence="3 8" id="KW-0812">Transmembrane</keyword>
<dbReference type="GO" id="GO:0008049">
    <property type="term" value="P:male courtship behavior"/>
    <property type="evidence" value="ECO:0007669"/>
    <property type="project" value="TreeGrafter"/>
</dbReference>
<dbReference type="GO" id="GO:0043025">
    <property type="term" value="C:neuronal cell body"/>
    <property type="evidence" value="ECO:0007669"/>
    <property type="project" value="TreeGrafter"/>
</dbReference>
<dbReference type="GO" id="GO:0007165">
    <property type="term" value="P:signal transduction"/>
    <property type="evidence" value="ECO:0007669"/>
    <property type="project" value="UniProtKB-KW"/>
</dbReference>
<keyword evidence="5 8" id="KW-0472">Membrane</keyword>
<name>A0A0L7RA90_9HYME</name>
<keyword evidence="2 8" id="KW-1003">Cell membrane</keyword>
<dbReference type="STRING" id="597456.A0A0L7RA90"/>
<feature type="transmembrane region" description="Helical" evidence="8">
    <location>
        <begin position="320"/>
        <end position="343"/>
    </location>
</feature>
<evidence type="ECO:0000256" key="5">
    <source>
        <dbReference type="ARBA" id="ARBA00023136"/>
    </source>
</evidence>
<dbReference type="Proteomes" id="UP000053825">
    <property type="component" value="Unassembled WGS sequence"/>
</dbReference>
<evidence type="ECO:0000256" key="2">
    <source>
        <dbReference type="ARBA" id="ARBA00022475"/>
    </source>
</evidence>
<keyword evidence="6 8" id="KW-0675">Receptor</keyword>
<dbReference type="Pfam" id="PF08395">
    <property type="entry name" value="7tm_7"/>
    <property type="match status" value="1"/>
</dbReference>
<dbReference type="GO" id="GO:0050909">
    <property type="term" value="P:sensory perception of taste"/>
    <property type="evidence" value="ECO:0007669"/>
    <property type="project" value="InterPro"/>
</dbReference>
<dbReference type="GO" id="GO:0030424">
    <property type="term" value="C:axon"/>
    <property type="evidence" value="ECO:0007669"/>
    <property type="project" value="TreeGrafter"/>
</dbReference>
<evidence type="ECO:0000256" key="3">
    <source>
        <dbReference type="ARBA" id="ARBA00022692"/>
    </source>
</evidence>
<accession>A0A0L7RA90</accession>
<dbReference type="OrthoDB" id="6478931at2759"/>
<dbReference type="GO" id="GO:0005886">
    <property type="term" value="C:plasma membrane"/>
    <property type="evidence" value="ECO:0007669"/>
    <property type="project" value="UniProtKB-SubCell"/>
</dbReference>